<proteinExistence type="predicted"/>
<accession>A0A8J5TC38</accession>
<name>A0A8J5TC38_ZIZPA</name>
<feature type="compositionally biased region" description="Basic residues" evidence="1">
    <location>
        <begin position="13"/>
        <end position="31"/>
    </location>
</feature>
<gene>
    <name evidence="2" type="ORF">GUJ93_ZPchr0007g3113</name>
</gene>
<evidence type="ECO:0000256" key="1">
    <source>
        <dbReference type="SAM" id="MobiDB-lite"/>
    </source>
</evidence>
<organism evidence="2 3">
    <name type="scientific">Zizania palustris</name>
    <name type="common">Northern wild rice</name>
    <dbReference type="NCBI Taxonomy" id="103762"/>
    <lineage>
        <taxon>Eukaryota</taxon>
        <taxon>Viridiplantae</taxon>
        <taxon>Streptophyta</taxon>
        <taxon>Embryophyta</taxon>
        <taxon>Tracheophyta</taxon>
        <taxon>Spermatophyta</taxon>
        <taxon>Magnoliopsida</taxon>
        <taxon>Liliopsida</taxon>
        <taxon>Poales</taxon>
        <taxon>Poaceae</taxon>
        <taxon>BOP clade</taxon>
        <taxon>Oryzoideae</taxon>
        <taxon>Oryzeae</taxon>
        <taxon>Zizaniinae</taxon>
        <taxon>Zizania</taxon>
    </lineage>
</organism>
<dbReference type="Proteomes" id="UP000729402">
    <property type="component" value="Unassembled WGS sequence"/>
</dbReference>
<sequence>MSDQSPATDGSAPRRRGARTLRLVPYRRHRTPAVQEAAGRGAYGGARSLLLCRHVHGRDARTRKKARNTQEPQVEEDGHGATGWPTHVQWLWLCLAASTFQTKPRYKARVEDELEPLL</sequence>
<dbReference type="EMBL" id="JAAALK010000282">
    <property type="protein sequence ID" value="KAG8077903.1"/>
    <property type="molecule type" value="Genomic_DNA"/>
</dbReference>
<evidence type="ECO:0000313" key="3">
    <source>
        <dbReference type="Proteomes" id="UP000729402"/>
    </source>
</evidence>
<reference evidence="2" key="1">
    <citation type="journal article" date="2021" name="bioRxiv">
        <title>Whole Genome Assembly and Annotation of Northern Wild Rice, Zizania palustris L., Supports a Whole Genome Duplication in the Zizania Genus.</title>
        <authorList>
            <person name="Haas M."/>
            <person name="Kono T."/>
            <person name="Macchietto M."/>
            <person name="Millas R."/>
            <person name="McGilp L."/>
            <person name="Shao M."/>
            <person name="Duquette J."/>
            <person name="Hirsch C.N."/>
            <person name="Kimball J."/>
        </authorList>
    </citation>
    <scope>NUCLEOTIDE SEQUENCE</scope>
    <source>
        <tissue evidence="2">Fresh leaf tissue</tissue>
    </source>
</reference>
<feature type="region of interest" description="Disordered" evidence="1">
    <location>
        <begin position="1"/>
        <end position="40"/>
    </location>
</feature>
<dbReference type="AlphaFoldDB" id="A0A8J5TC38"/>
<comment type="caution">
    <text evidence="2">The sequence shown here is derived from an EMBL/GenBank/DDBJ whole genome shotgun (WGS) entry which is preliminary data.</text>
</comment>
<protein>
    <submittedName>
        <fullName evidence="2">Uncharacterized protein</fullName>
    </submittedName>
</protein>
<feature type="region of interest" description="Disordered" evidence="1">
    <location>
        <begin position="57"/>
        <end position="82"/>
    </location>
</feature>
<evidence type="ECO:0000313" key="2">
    <source>
        <dbReference type="EMBL" id="KAG8077903.1"/>
    </source>
</evidence>
<keyword evidence="3" id="KW-1185">Reference proteome</keyword>
<reference evidence="2" key="2">
    <citation type="submission" date="2021-02" db="EMBL/GenBank/DDBJ databases">
        <authorList>
            <person name="Kimball J.A."/>
            <person name="Haas M.W."/>
            <person name="Macchietto M."/>
            <person name="Kono T."/>
            <person name="Duquette J."/>
            <person name="Shao M."/>
        </authorList>
    </citation>
    <scope>NUCLEOTIDE SEQUENCE</scope>
    <source>
        <tissue evidence="2">Fresh leaf tissue</tissue>
    </source>
</reference>
<feature type="compositionally biased region" description="Basic residues" evidence="1">
    <location>
        <begin position="57"/>
        <end position="67"/>
    </location>
</feature>